<dbReference type="PANTHER" id="PTHR34825:SF2">
    <property type="entry name" value="AAA-ATPASE-LIKE DOMAIN-CONTAINING PROTEIN"/>
    <property type="match status" value="1"/>
</dbReference>
<evidence type="ECO:0000259" key="1">
    <source>
        <dbReference type="Pfam" id="PF09820"/>
    </source>
</evidence>
<dbReference type="InterPro" id="IPR018631">
    <property type="entry name" value="AAA-ATPase-like_dom"/>
</dbReference>
<sequence>MPGKTKGIPYGISDFEKIRVKNKYFVDKTHFIPLLEEHEYVFFIRPRRFGKSLWISILECYYDIQLKERFDEFFKGTYIGSHPTPEKNACLILRFDFSMISPAPGGLEENFEKYCARVLDHFTRVYRSFFDEEFLKKMGSPASISEKLHTLFIHAQENGLKIYAFIDEYDHFSNTILSTSGSDAYRSLTRGEGFFRHFFAVLKGAAGMRGSGLARLFIAGVSPVTMDDVTSGFNIGMNISVQPAFNEMAGLSEKEARDMLNYYKEKNLFVFDVDESLEIMREWYDGYLFSDMASSTVLNTDMVLYFIHFSIVNQAIPRRLIDDNVKIDYGKLKRLMFINRRLNGNFDILKSIMEKGEIQAPVNPSFPIDQLLTPANFISLLYFFGLLIFKGTRHGTSLLAIPNMTISHLMYGYIRYAYRDSELFRINVWKFGDRVREKNKIGTGRQY</sequence>
<reference evidence="2" key="1">
    <citation type="submission" date="2019-01" db="EMBL/GenBank/DDBJ databases">
        <authorList>
            <consortium name="Genoscope - CEA"/>
            <person name="William W."/>
        </authorList>
    </citation>
    <scope>NUCLEOTIDE SEQUENCE</scope>
    <source>
        <strain evidence="2">CR-1</strain>
    </source>
</reference>
<name>A0A484HLE0_9BACT</name>
<dbReference type="Pfam" id="PF09820">
    <property type="entry name" value="AAA-ATPase_like"/>
    <property type="match status" value="1"/>
</dbReference>
<dbReference type="EMBL" id="CAACVI010000023">
    <property type="protein sequence ID" value="VEN74071.1"/>
    <property type="molecule type" value="Genomic_DNA"/>
</dbReference>
<evidence type="ECO:0000313" key="2">
    <source>
        <dbReference type="EMBL" id="VEN74071.1"/>
    </source>
</evidence>
<dbReference type="AlphaFoldDB" id="A0A484HLE0"/>
<organism evidence="2">
    <name type="scientific">uncultured Desulfobacteraceae bacterium</name>
    <dbReference type="NCBI Taxonomy" id="218296"/>
    <lineage>
        <taxon>Bacteria</taxon>
        <taxon>Pseudomonadati</taxon>
        <taxon>Thermodesulfobacteriota</taxon>
        <taxon>Desulfobacteria</taxon>
        <taxon>Desulfobacterales</taxon>
        <taxon>Desulfobacteraceae</taxon>
        <taxon>environmental samples</taxon>
    </lineage>
</organism>
<gene>
    <name evidence="2" type="ORF">EPICR_30001</name>
</gene>
<proteinExistence type="predicted"/>
<feature type="domain" description="AAA-ATPase-like" evidence="1">
    <location>
        <begin position="9"/>
        <end position="230"/>
    </location>
</feature>
<protein>
    <recommendedName>
        <fullName evidence="1">AAA-ATPase-like domain-containing protein</fullName>
    </recommendedName>
</protein>
<accession>A0A484HLE0</accession>
<dbReference type="PANTHER" id="PTHR34825">
    <property type="entry name" value="CONSERVED PROTEIN, WITH A WEAK D-GALACTARATE DEHYDRATASE/ALTRONATE HYDROLASE DOMAIN"/>
    <property type="match status" value="1"/>
</dbReference>